<evidence type="ECO:0000313" key="3">
    <source>
        <dbReference type="Proteomes" id="UP001054945"/>
    </source>
</evidence>
<accession>A0AAV4W6L9</accession>
<dbReference type="Proteomes" id="UP001054945">
    <property type="component" value="Unassembled WGS sequence"/>
</dbReference>
<organism evidence="2 3">
    <name type="scientific">Caerostris extrusa</name>
    <name type="common">Bark spider</name>
    <name type="synonym">Caerostris bankana</name>
    <dbReference type="NCBI Taxonomy" id="172846"/>
    <lineage>
        <taxon>Eukaryota</taxon>
        <taxon>Metazoa</taxon>
        <taxon>Ecdysozoa</taxon>
        <taxon>Arthropoda</taxon>
        <taxon>Chelicerata</taxon>
        <taxon>Arachnida</taxon>
        <taxon>Araneae</taxon>
        <taxon>Araneomorphae</taxon>
        <taxon>Entelegynae</taxon>
        <taxon>Araneoidea</taxon>
        <taxon>Araneidae</taxon>
        <taxon>Caerostris</taxon>
    </lineage>
</organism>
<gene>
    <name evidence="2" type="ORF">CEXT_386451</name>
</gene>
<feature type="compositionally biased region" description="Low complexity" evidence="1">
    <location>
        <begin position="97"/>
        <end position="108"/>
    </location>
</feature>
<comment type="caution">
    <text evidence="2">The sequence shown here is derived from an EMBL/GenBank/DDBJ whole genome shotgun (WGS) entry which is preliminary data.</text>
</comment>
<protein>
    <submittedName>
        <fullName evidence="2">Uncharacterized protein</fullName>
    </submittedName>
</protein>
<dbReference type="EMBL" id="BPLR01015750">
    <property type="protein sequence ID" value="GIY78367.1"/>
    <property type="molecule type" value="Genomic_DNA"/>
</dbReference>
<feature type="compositionally biased region" description="Polar residues" evidence="1">
    <location>
        <begin position="64"/>
        <end position="74"/>
    </location>
</feature>
<proteinExistence type="predicted"/>
<feature type="region of interest" description="Disordered" evidence="1">
    <location>
        <begin position="62"/>
        <end position="116"/>
    </location>
</feature>
<evidence type="ECO:0000313" key="2">
    <source>
        <dbReference type="EMBL" id="GIY78367.1"/>
    </source>
</evidence>
<sequence>MGDERESDCWSVLIVLGWPEMLGVFYNRGDGLSDRGCSRGEGTNGSVRNGVGGRFVPDIVIRGKNTNSQWTNSGETEHKNSNKQSEPPEWDLTPYMSSPSQGISIPSPKQALSKLF</sequence>
<name>A0AAV4W6L9_CAEEX</name>
<reference evidence="2 3" key="1">
    <citation type="submission" date="2021-06" db="EMBL/GenBank/DDBJ databases">
        <title>Caerostris extrusa draft genome.</title>
        <authorList>
            <person name="Kono N."/>
            <person name="Arakawa K."/>
        </authorList>
    </citation>
    <scope>NUCLEOTIDE SEQUENCE [LARGE SCALE GENOMIC DNA]</scope>
</reference>
<dbReference type="AlphaFoldDB" id="A0AAV4W6L9"/>
<keyword evidence="3" id="KW-1185">Reference proteome</keyword>
<evidence type="ECO:0000256" key="1">
    <source>
        <dbReference type="SAM" id="MobiDB-lite"/>
    </source>
</evidence>